<evidence type="ECO:0000313" key="3">
    <source>
        <dbReference type="EMBL" id="JAA66663.1"/>
    </source>
</evidence>
<dbReference type="InterPro" id="IPR036880">
    <property type="entry name" value="Kunitz_BPTI_sf"/>
</dbReference>
<sequence>MKAILAVTCIFSAVVLISALPKEECELPHPTPSCEPGVPLKTSFYFNKPTGKCEGEFGCSNGPRDFPTLEKCREACLY</sequence>
<name>A0A0K8R737_IXORI</name>
<dbReference type="AlphaFoldDB" id="A0A0K8R737"/>
<accession>A0A0K8R737</accession>
<feature type="chain" id="PRO_5005516309" evidence="1">
    <location>
        <begin position="20"/>
        <end position="78"/>
    </location>
</feature>
<dbReference type="Pfam" id="PF00014">
    <property type="entry name" value="Kunitz_BPTI"/>
    <property type="match status" value="1"/>
</dbReference>
<feature type="domain" description="BPTI/Kunitz inhibitor" evidence="2">
    <location>
        <begin position="25"/>
        <end position="76"/>
    </location>
</feature>
<proteinExistence type="evidence at transcript level"/>
<evidence type="ECO:0000256" key="1">
    <source>
        <dbReference type="SAM" id="SignalP"/>
    </source>
</evidence>
<dbReference type="EMBL" id="GADI01007145">
    <property type="protein sequence ID" value="JAA66663.1"/>
    <property type="molecule type" value="mRNA"/>
</dbReference>
<dbReference type="GO" id="GO:0004867">
    <property type="term" value="F:serine-type endopeptidase inhibitor activity"/>
    <property type="evidence" value="ECO:0007669"/>
    <property type="project" value="InterPro"/>
</dbReference>
<reference evidence="3" key="1">
    <citation type="submission" date="2012-12" db="EMBL/GenBank/DDBJ databases">
        <title>Identification and characterization of a phenylalanine ammonia-lyase gene family in Isatis indigotica Fort.</title>
        <authorList>
            <person name="Liu Q."/>
            <person name="Chen J."/>
            <person name="Zhou X."/>
            <person name="Di P."/>
            <person name="Xiao Y."/>
            <person name="Xuan H."/>
            <person name="Zhang L."/>
            <person name="Chen W."/>
        </authorList>
    </citation>
    <scope>NUCLEOTIDE SEQUENCE</scope>
    <source>
        <tissue evidence="3">Salivary gland</tissue>
    </source>
</reference>
<protein>
    <submittedName>
        <fullName evidence="3">Putative salivary kunitz domain protein</fullName>
    </submittedName>
</protein>
<dbReference type="InterPro" id="IPR002223">
    <property type="entry name" value="Kunitz_BPTI"/>
</dbReference>
<organism evidence="3">
    <name type="scientific">Ixodes ricinus</name>
    <name type="common">Common tick</name>
    <name type="synonym">Acarus ricinus</name>
    <dbReference type="NCBI Taxonomy" id="34613"/>
    <lineage>
        <taxon>Eukaryota</taxon>
        <taxon>Metazoa</taxon>
        <taxon>Ecdysozoa</taxon>
        <taxon>Arthropoda</taxon>
        <taxon>Chelicerata</taxon>
        <taxon>Arachnida</taxon>
        <taxon>Acari</taxon>
        <taxon>Parasitiformes</taxon>
        <taxon>Ixodida</taxon>
        <taxon>Ixodoidea</taxon>
        <taxon>Ixodidae</taxon>
        <taxon>Ixodinae</taxon>
        <taxon>Ixodes</taxon>
    </lineage>
</organism>
<dbReference type="SUPFAM" id="SSF57362">
    <property type="entry name" value="BPTI-like"/>
    <property type="match status" value="1"/>
</dbReference>
<keyword evidence="1" id="KW-0732">Signal</keyword>
<dbReference type="Gene3D" id="4.10.410.10">
    <property type="entry name" value="Pancreatic trypsin inhibitor Kunitz domain"/>
    <property type="match status" value="1"/>
</dbReference>
<feature type="signal peptide" evidence="1">
    <location>
        <begin position="1"/>
        <end position="19"/>
    </location>
</feature>
<evidence type="ECO:0000259" key="2">
    <source>
        <dbReference type="Pfam" id="PF00014"/>
    </source>
</evidence>